<keyword evidence="8 11" id="KW-0255">Endonuclease</keyword>
<keyword evidence="6 11" id="KW-0540">Nuclease</keyword>
<dbReference type="Proteomes" id="UP000179243">
    <property type="component" value="Unassembled WGS sequence"/>
</dbReference>
<dbReference type="InterPro" id="IPR002156">
    <property type="entry name" value="RNaseH_domain"/>
</dbReference>
<feature type="binding site" evidence="11">
    <location>
        <position position="133"/>
    </location>
    <ligand>
        <name>Mg(2+)</name>
        <dbReference type="ChEBI" id="CHEBI:18420"/>
        <label>2</label>
    </ligand>
</feature>
<evidence type="ECO:0000313" key="13">
    <source>
        <dbReference type="EMBL" id="OGK07132.1"/>
    </source>
</evidence>
<evidence type="ECO:0000256" key="11">
    <source>
        <dbReference type="HAMAP-Rule" id="MF_00042"/>
    </source>
</evidence>
<organism evidence="13 14">
    <name type="scientific">Candidatus Raymondbacteria bacterium RIFOXYD12_FULL_49_13</name>
    <dbReference type="NCBI Taxonomy" id="1817890"/>
    <lineage>
        <taxon>Bacteria</taxon>
        <taxon>Raymondiibacteriota</taxon>
    </lineage>
</organism>
<feature type="binding site" evidence="11">
    <location>
        <position position="47"/>
    </location>
    <ligand>
        <name>Mg(2+)</name>
        <dbReference type="ChEBI" id="CHEBI:18420"/>
        <label>1</label>
    </ligand>
</feature>
<keyword evidence="11" id="KW-0963">Cytoplasm</keyword>
<gene>
    <name evidence="11" type="primary">rnhA</name>
    <name evidence="13" type="ORF">A2519_09260</name>
</gene>
<proteinExistence type="inferred from homology"/>
<evidence type="ECO:0000256" key="4">
    <source>
        <dbReference type="ARBA" id="ARBA00011245"/>
    </source>
</evidence>
<keyword evidence="7 11" id="KW-0479">Metal-binding</keyword>
<dbReference type="PANTHER" id="PTHR10642:SF26">
    <property type="entry name" value="RIBONUCLEASE H1"/>
    <property type="match status" value="1"/>
</dbReference>
<dbReference type="InterPro" id="IPR036397">
    <property type="entry name" value="RNaseH_sf"/>
</dbReference>
<comment type="function">
    <text evidence="2 11">Endonuclease that specifically degrades the RNA of RNA-DNA hybrids.</text>
</comment>
<feature type="binding site" evidence="11">
    <location>
        <position position="9"/>
    </location>
    <ligand>
        <name>Mg(2+)</name>
        <dbReference type="ChEBI" id="CHEBI:18420"/>
        <label>2</label>
    </ligand>
</feature>
<dbReference type="CDD" id="cd09278">
    <property type="entry name" value="RNase_HI_prokaryote_like"/>
    <property type="match status" value="1"/>
</dbReference>
<dbReference type="FunFam" id="3.30.420.10:FF:000089">
    <property type="entry name" value="Ribonuclease H"/>
    <property type="match status" value="1"/>
</dbReference>
<evidence type="ECO:0000256" key="5">
    <source>
        <dbReference type="ARBA" id="ARBA00012180"/>
    </source>
</evidence>
<dbReference type="PANTHER" id="PTHR10642">
    <property type="entry name" value="RIBONUCLEASE H1"/>
    <property type="match status" value="1"/>
</dbReference>
<evidence type="ECO:0000313" key="14">
    <source>
        <dbReference type="Proteomes" id="UP000179243"/>
    </source>
</evidence>
<comment type="subunit">
    <text evidence="4 11">Monomer.</text>
</comment>
<dbReference type="InterPro" id="IPR012337">
    <property type="entry name" value="RNaseH-like_sf"/>
</dbReference>
<comment type="catalytic activity">
    <reaction evidence="1 11">
        <text>Endonucleolytic cleavage to 5'-phosphomonoester.</text>
        <dbReference type="EC" id="3.1.26.4"/>
    </reaction>
</comment>
<evidence type="ECO:0000256" key="6">
    <source>
        <dbReference type="ARBA" id="ARBA00022722"/>
    </source>
</evidence>
<comment type="similarity">
    <text evidence="3 11">Belongs to the RNase H family.</text>
</comment>
<keyword evidence="10 11" id="KW-0460">Magnesium</keyword>
<dbReference type="NCBIfam" id="NF001236">
    <property type="entry name" value="PRK00203.1"/>
    <property type="match status" value="1"/>
</dbReference>
<keyword evidence="9 11" id="KW-0378">Hydrolase</keyword>
<dbReference type="InterPro" id="IPR022892">
    <property type="entry name" value="RNaseHI"/>
</dbReference>
<evidence type="ECO:0000256" key="7">
    <source>
        <dbReference type="ARBA" id="ARBA00022723"/>
    </source>
</evidence>
<dbReference type="EMBL" id="MFYX01000013">
    <property type="protein sequence ID" value="OGK07132.1"/>
    <property type="molecule type" value="Genomic_DNA"/>
</dbReference>
<feature type="binding site" evidence="11">
    <location>
        <position position="9"/>
    </location>
    <ligand>
        <name>Mg(2+)</name>
        <dbReference type="ChEBI" id="CHEBI:18420"/>
        <label>1</label>
    </ligand>
</feature>
<dbReference type="InterPro" id="IPR050092">
    <property type="entry name" value="RNase_H"/>
</dbReference>
<evidence type="ECO:0000256" key="3">
    <source>
        <dbReference type="ARBA" id="ARBA00005300"/>
    </source>
</evidence>
<reference evidence="13 14" key="1">
    <citation type="journal article" date="2016" name="Nat. Commun.">
        <title>Thousands of microbial genomes shed light on interconnected biogeochemical processes in an aquifer system.</title>
        <authorList>
            <person name="Anantharaman K."/>
            <person name="Brown C.T."/>
            <person name="Hug L.A."/>
            <person name="Sharon I."/>
            <person name="Castelle C.J."/>
            <person name="Probst A.J."/>
            <person name="Thomas B.C."/>
            <person name="Singh A."/>
            <person name="Wilkins M.J."/>
            <person name="Karaoz U."/>
            <person name="Brodie E.L."/>
            <person name="Williams K.H."/>
            <person name="Hubbard S.S."/>
            <person name="Banfield J.F."/>
        </authorList>
    </citation>
    <scope>NUCLEOTIDE SEQUENCE [LARGE SCALE GENOMIC DNA]</scope>
</reference>
<evidence type="ECO:0000256" key="8">
    <source>
        <dbReference type="ARBA" id="ARBA00022759"/>
    </source>
</evidence>
<dbReference type="Pfam" id="PF00075">
    <property type="entry name" value="RNase_H"/>
    <property type="match status" value="1"/>
</dbReference>
<comment type="caution">
    <text evidence="13">The sequence shown here is derived from an EMBL/GenBank/DDBJ whole genome shotgun (WGS) entry which is preliminary data.</text>
</comment>
<evidence type="ECO:0000256" key="10">
    <source>
        <dbReference type="ARBA" id="ARBA00022842"/>
    </source>
</evidence>
<accession>A0A1F7FL10</accession>
<evidence type="ECO:0000256" key="1">
    <source>
        <dbReference type="ARBA" id="ARBA00000077"/>
    </source>
</evidence>
<evidence type="ECO:0000256" key="9">
    <source>
        <dbReference type="ARBA" id="ARBA00022801"/>
    </source>
</evidence>
<dbReference type="PROSITE" id="PS50879">
    <property type="entry name" value="RNASE_H_1"/>
    <property type="match status" value="1"/>
</dbReference>
<evidence type="ECO:0000259" key="12">
    <source>
        <dbReference type="PROSITE" id="PS50879"/>
    </source>
</evidence>
<name>A0A1F7FL10_UNCRA</name>
<dbReference type="EC" id="3.1.26.4" evidence="5 11"/>
<dbReference type="GO" id="GO:0004523">
    <property type="term" value="F:RNA-DNA hybrid ribonuclease activity"/>
    <property type="evidence" value="ECO:0007669"/>
    <property type="project" value="UniProtKB-UniRule"/>
</dbReference>
<feature type="domain" description="RNase H type-1" evidence="12">
    <location>
        <begin position="1"/>
        <end position="141"/>
    </location>
</feature>
<dbReference type="GO" id="GO:0003676">
    <property type="term" value="F:nucleic acid binding"/>
    <property type="evidence" value="ECO:0007669"/>
    <property type="project" value="InterPro"/>
</dbReference>
<protein>
    <recommendedName>
        <fullName evidence="5 11">Ribonuclease H</fullName>
        <shortName evidence="11">RNase H</shortName>
        <ecNumber evidence="5 11">3.1.26.4</ecNumber>
    </recommendedName>
</protein>
<dbReference type="GO" id="GO:0005737">
    <property type="term" value="C:cytoplasm"/>
    <property type="evidence" value="ECO:0007669"/>
    <property type="project" value="UniProtKB-SubCell"/>
</dbReference>
<dbReference type="AlphaFoldDB" id="A0A1F7FL10"/>
<comment type="subcellular location">
    <subcellularLocation>
        <location evidence="11">Cytoplasm</location>
    </subcellularLocation>
</comment>
<sequence length="150" mass="16889">MKRVDVFTDGACKGNPGPGGYGAILRCNGREKEISGAEANTTNNRMELTGPIVALKQLKEPCQVSICSDSQYLSKGITEWIVRWKRNGWRTAARKPVQNEDLWREIDTLCQTHTVAWKWVKGHAGHTENERCDFLANEAIDRMAGVYHKT</sequence>
<comment type="cofactor">
    <cofactor evidence="11">
        <name>Mg(2+)</name>
        <dbReference type="ChEBI" id="CHEBI:18420"/>
    </cofactor>
    <text evidence="11">Binds 1 Mg(2+) ion per subunit. May bind a second metal ion at a regulatory site, or after substrate binding.</text>
</comment>
<dbReference type="Gene3D" id="3.30.420.10">
    <property type="entry name" value="Ribonuclease H-like superfamily/Ribonuclease H"/>
    <property type="match status" value="1"/>
</dbReference>
<feature type="binding site" evidence="11">
    <location>
        <position position="69"/>
    </location>
    <ligand>
        <name>Mg(2+)</name>
        <dbReference type="ChEBI" id="CHEBI:18420"/>
        <label>1</label>
    </ligand>
</feature>
<dbReference type="HAMAP" id="MF_00042">
    <property type="entry name" value="RNase_H"/>
    <property type="match status" value="1"/>
</dbReference>
<dbReference type="GO" id="GO:0000287">
    <property type="term" value="F:magnesium ion binding"/>
    <property type="evidence" value="ECO:0007669"/>
    <property type="project" value="UniProtKB-UniRule"/>
</dbReference>
<dbReference type="GO" id="GO:0043137">
    <property type="term" value="P:DNA replication, removal of RNA primer"/>
    <property type="evidence" value="ECO:0007669"/>
    <property type="project" value="TreeGrafter"/>
</dbReference>
<dbReference type="SUPFAM" id="SSF53098">
    <property type="entry name" value="Ribonuclease H-like"/>
    <property type="match status" value="1"/>
</dbReference>
<evidence type="ECO:0000256" key="2">
    <source>
        <dbReference type="ARBA" id="ARBA00004065"/>
    </source>
</evidence>